<dbReference type="PANTHER" id="PTHR37984:SF5">
    <property type="entry name" value="PROTEIN NYNRIN-LIKE"/>
    <property type="match status" value="1"/>
</dbReference>
<dbReference type="Gene3D" id="3.30.70.270">
    <property type="match status" value="2"/>
</dbReference>
<evidence type="ECO:0000256" key="2">
    <source>
        <dbReference type="ARBA" id="ARBA00022679"/>
    </source>
</evidence>
<dbReference type="InterPro" id="IPR012337">
    <property type="entry name" value="RNaseH-like_sf"/>
</dbReference>
<dbReference type="PROSITE" id="PS50878">
    <property type="entry name" value="RT_POL"/>
    <property type="match status" value="1"/>
</dbReference>
<feature type="compositionally biased region" description="Polar residues" evidence="10">
    <location>
        <begin position="560"/>
        <end position="579"/>
    </location>
</feature>
<dbReference type="Pfam" id="PF13975">
    <property type="entry name" value="gag-asp_proteas"/>
    <property type="match status" value="1"/>
</dbReference>
<evidence type="ECO:0000256" key="10">
    <source>
        <dbReference type="SAM" id="MobiDB-lite"/>
    </source>
</evidence>
<dbReference type="InterPro" id="IPR050951">
    <property type="entry name" value="Retrovirus_Pol_polyprotein"/>
</dbReference>
<dbReference type="Gene3D" id="2.40.70.10">
    <property type="entry name" value="Acid Proteases"/>
    <property type="match status" value="1"/>
</dbReference>
<dbReference type="InterPro" id="IPR036875">
    <property type="entry name" value="Znf_CCHC_sf"/>
</dbReference>
<dbReference type="SUPFAM" id="SSF57756">
    <property type="entry name" value="Retrovirus zinc finger-like domains"/>
    <property type="match status" value="1"/>
</dbReference>
<evidence type="ECO:0000256" key="1">
    <source>
        <dbReference type="ARBA" id="ARBA00012493"/>
    </source>
</evidence>
<feature type="domain" description="Reverse transcriptase" evidence="12">
    <location>
        <begin position="796"/>
        <end position="975"/>
    </location>
</feature>
<evidence type="ECO:0000256" key="3">
    <source>
        <dbReference type="ARBA" id="ARBA00022695"/>
    </source>
</evidence>
<dbReference type="GO" id="GO:0004190">
    <property type="term" value="F:aspartic-type endopeptidase activity"/>
    <property type="evidence" value="ECO:0007669"/>
    <property type="project" value="UniProtKB-KW"/>
</dbReference>
<dbReference type="Pfam" id="PF17921">
    <property type="entry name" value="Integrase_H2C2"/>
    <property type="match status" value="1"/>
</dbReference>
<dbReference type="GO" id="GO:0004519">
    <property type="term" value="F:endonuclease activity"/>
    <property type="evidence" value="ECO:0007669"/>
    <property type="project" value="UniProtKB-KW"/>
</dbReference>
<keyword evidence="15" id="KW-1185">Reference proteome</keyword>
<dbReference type="Gene3D" id="3.10.20.370">
    <property type="match status" value="1"/>
</dbReference>
<gene>
    <name evidence="14" type="primary">PARPA_13349.1 scaffold 46779</name>
</gene>
<dbReference type="Gene3D" id="1.10.340.70">
    <property type="match status" value="1"/>
</dbReference>
<keyword evidence="5" id="KW-0645">Protease</keyword>
<keyword evidence="6" id="KW-0255">Endonuclease</keyword>
<feature type="region of interest" description="Disordered" evidence="10">
    <location>
        <begin position="551"/>
        <end position="584"/>
    </location>
</feature>
<dbReference type="SUPFAM" id="SSF53098">
    <property type="entry name" value="Ribonuclease H-like"/>
    <property type="match status" value="1"/>
</dbReference>
<dbReference type="PROSITE" id="PS00141">
    <property type="entry name" value="ASP_PROTEASE"/>
    <property type="match status" value="1"/>
</dbReference>
<dbReference type="PANTHER" id="PTHR37984">
    <property type="entry name" value="PROTEIN CBG26694"/>
    <property type="match status" value="1"/>
</dbReference>
<dbReference type="Gene3D" id="4.10.60.10">
    <property type="entry name" value="Zinc finger, CCHC-type"/>
    <property type="match status" value="1"/>
</dbReference>
<dbReference type="GO" id="GO:0008270">
    <property type="term" value="F:zinc ion binding"/>
    <property type="evidence" value="ECO:0007669"/>
    <property type="project" value="UniProtKB-KW"/>
</dbReference>
<dbReference type="InterPro" id="IPR041588">
    <property type="entry name" value="Integrase_H2C2"/>
</dbReference>
<organism evidence="14 15">
    <name type="scientific">Parasitella parasitica</name>
    <dbReference type="NCBI Taxonomy" id="35722"/>
    <lineage>
        <taxon>Eukaryota</taxon>
        <taxon>Fungi</taxon>
        <taxon>Fungi incertae sedis</taxon>
        <taxon>Mucoromycota</taxon>
        <taxon>Mucoromycotina</taxon>
        <taxon>Mucoromycetes</taxon>
        <taxon>Mucorales</taxon>
        <taxon>Mucorineae</taxon>
        <taxon>Mucoraceae</taxon>
        <taxon>Parasitella</taxon>
    </lineage>
</organism>
<dbReference type="Pfam" id="PF17917">
    <property type="entry name" value="RT_RNaseH"/>
    <property type="match status" value="1"/>
</dbReference>
<feature type="region of interest" description="Disordered" evidence="10">
    <location>
        <begin position="484"/>
        <end position="537"/>
    </location>
</feature>
<dbReference type="GO" id="GO:0003676">
    <property type="term" value="F:nucleic acid binding"/>
    <property type="evidence" value="ECO:0007669"/>
    <property type="project" value="InterPro"/>
</dbReference>
<dbReference type="FunFam" id="3.30.420.10:FF:000032">
    <property type="entry name" value="Retrovirus-related Pol polyprotein from transposon 297-like Protein"/>
    <property type="match status" value="1"/>
</dbReference>
<evidence type="ECO:0000313" key="14">
    <source>
        <dbReference type="EMBL" id="CEP19037.1"/>
    </source>
</evidence>
<proteinExistence type="predicted"/>
<keyword evidence="9" id="KW-0479">Metal-binding</keyword>
<protein>
    <recommendedName>
        <fullName evidence="1">RNA-directed DNA polymerase</fullName>
        <ecNumber evidence="1">2.7.7.49</ecNumber>
    </recommendedName>
</protein>
<dbReference type="FunFam" id="1.10.340.70:FF:000001">
    <property type="entry name" value="Retrovirus-related Pol polyprotein from transposon gypsy-like Protein"/>
    <property type="match status" value="1"/>
</dbReference>
<evidence type="ECO:0000256" key="7">
    <source>
        <dbReference type="ARBA" id="ARBA00022801"/>
    </source>
</evidence>
<dbReference type="Pfam" id="PF00078">
    <property type="entry name" value="RVT_1"/>
    <property type="match status" value="1"/>
</dbReference>
<keyword evidence="8" id="KW-0695">RNA-directed DNA polymerase</keyword>
<dbReference type="GO" id="GO:0015074">
    <property type="term" value="P:DNA integration"/>
    <property type="evidence" value="ECO:0007669"/>
    <property type="project" value="InterPro"/>
</dbReference>
<dbReference type="EC" id="2.7.7.49" evidence="1"/>
<dbReference type="InterPro" id="IPR000477">
    <property type="entry name" value="RT_dom"/>
</dbReference>
<keyword evidence="5" id="KW-0064">Aspartyl protease</keyword>
<name>A0A0B7NNR4_9FUNG</name>
<dbReference type="PROSITE" id="PS50994">
    <property type="entry name" value="INTEGRASE"/>
    <property type="match status" value="1"/>
</dbReference>
<keyword evidence="2" id="KW-0808">Transferase</keyword>
<dbReference type="GO" id="GO:0006508">
    <property type="term" value="P:proteolysis"/>
    <property type="evidence" value="ECO:0007669"/>
    <property type="project" value="InterPro"/>
</dbReference>
<dbReference type="Proteomes" id="UP000054107">
    <property type="component" value="Unassembled WGS sequence"/>
</dbReference>
<evidence type="ECO:0000259" key="11">
    <source>
        <dbReference type="PROSITE" id="PS50158"/>
    </source>
</evidence>
<dbReference type="InterPro" id="IPR001969">
    <property type="entry name" value="Aspartic_peptidase_AS"/>
</dbReference>
<dbReference type="SMART" id="SM00343">
    <property type="entry name" value="ZnF_C2HC"/>
    <property type="match status" value="1"/>
</dbReference>
<dbReference type="FunFam" id="3.30.70.270:FF:000020">
    <property type="entry name" value="Transposon Tf2-6 polyprotein-like Protein"/>
    <property type="match status" value="1"/>
</dbReference>
<keyword evidence="4" id="KW-0540">Nuclease</keyword>
<dbReference type="InterPro" id="IPR043502">
    <property type="entry name" value="DNA/RNA_pol_sf"/>
</dbReference>
<dbReference type="CDD" id="cd01647">
    <property type="entry name" value="RT_LTR"/>
    <property type="match status" value="1"/>
</dbReference>
<dbReference type="Pfam" id="PF00098">
    <property type="entry name" value="zf-CCHC"/>
    <property type="match status" value="1"/>
</dbReference>
<dbReference type="InterPro" id="IPR043128">
    <property type="entry name" value="Rev_trsase/Diguanyl_cyclase"/>
</dbReference>
<dbReference type="OrthoDB" id="2209080at2759"/>
<accession>A0A0B7NNR4</accession>
<dbReference type="InterPro" id="IPR036397">
    <property type="entry name" value="RNaseH_sf"/>
</dbReference>
<dbReference type="CDD" id="cd00303">
    <property type="entry name" value="retropepsin_like"/>
    <property type="match status" value="1"/>
</dbReference>
<keyword evidence="9" id="KW-0863">Zinc-finger</keyword>
<dbReference type="Gene3D" id="3.10.10.10">
    <property type="entry name" value="HIV Type 1 Reverse Transcriptase, subunit A, domain 1"/>
    <property type="match status" value="1"/>
</dbReference>
<dbReference type="PROSITE" id="PS50158">
    <property type="entry name" value="ZF_CCHC"/>
    <property type="match status" value="1"/>
</dbReference>
<dbReference type="GO" id="GO:0003964">
    <property type="term" value="F:RNA-directed DNA polymerase activity"/>
    <property type="evidence" value="ECO:0007669"/>
    <property type="project" value="UniProtKB-KW"/>
</dbReference>
<dbReference type="Pfam" id="PF00665">
    <property type="entry name" value="rve"/>
    <property type="match status" value="1"/>
</dbReference>
<dbReference type="FunFam" id="3.10.20.370:FF:000001">
    <property type="entry name" value="Retrovirus-related Pol polyprotein from transposon 17.6-like protein"/>
    <property type="match status" value="1"/>
</dbReference>
<dbReference type="Gene3D" id="3.30.420.10">
    <property type="entry name" value="Ribonuclease H-like superfamily/Ribonuclease H"/>
    <property type="match status" value="1"/>
</dbReference>
<sequence length="1609" mass="182034">MPWNLVECRSKIPGTNPIEDVNMNTSSMFILISIGTLAFFRHYIGGEANMVNNSGASNNFSKKPGSEASQGSKNSFKDLFKEGDELQQEHIPDLSDIRGQPVPMSGIDQSSQLDGESVRDLFLNVKDEYEGLVRYCTGQRQALIDGMEEKLSQAQMIQDTLKHINPQGQVQLRGIIQERQQLAEADRAQVEHYDNLVEPTRQNIWNTLANILHAGPGGNMNDLVHEFHWPTMDACQDLNLPLDYQYMISGTYNASTVVRDASGEIRVQEGPQESAETLYLKNRIAVLEAQVQKSDKQQGVTKPTEAKAKEKKLDPIYIERRRRHRFTTFDKGTPFEAQQWLGRFEVLADYLGFANKEKTEELVAVFEGHSLDWFIGLEPAVKQDWEKVKQAFLHLHAQGSDPTLVAFDELKAYTQGDKPMKVFGPGLTSLLHRAAIYSPSIQLEYLKERLSPLLEQAVILRGASTLEEGIKIATEIERSLARAKKTVPTGPIQYQPASAATEDEQQNYQQRDNHKKSGGNSRLGNGSGNPNKDRKCFKCGKVGHIKKDCWSKKEHKQNHQEVQNSGLSKVQDSGNSKVQDSGDFEEEDEVDIFAHIMNNQEVKLEEETQSNGSRFKMLIIEDKGNWKQDVLVDTGSTISTIAKATVKRLGLQEFACQEQIIRYGNTSTQVAASKVVLDFCFNKEETSRAYLLVVPSQNEEVILGMDWLEKEDMILHPRLKTVSRSPVHVNNNADLMVDEILKKFPKVTEDSEEQTVTTAPYSHSIDTGSALPTVTYDFRRSPAETEAIKKEVQMMLKKGVIVPSNSDWCSPVVLIKKPDGSFRFCVDYRKLNKVTVKDKFPLPLISDLLEKFEGYKYFTTCDLKSGFWQLPLNKTDGSAKKTAFQAGGSLYEWVSMPYGCVNGPSSFSRLMSIVMKDLPNAVFFCDDACIFSKTLEDHKKDVERFLERLDRYNLKINPKKCQWFQQEVKFLGFLVSGEGIRSNPDKVKVVKDWQPPVNKKGLLRFLGFAVFYHRFIDSLSTKAKPLYALLKKDVEYVWSKEAQQAFDLIKQELVSLPTLAYPNSQLPYELHCDASDVGLGACVVQQGRPIAYASRTLNSAESNYTTTEKECLAVVWSLKQFHPYLYGSKFTIYTDHAALKSILSLKTPKGRLARWIMDLQDYQPYEVVHKKGVLNVDADALSRIADVNAQDFSIQDITLEMFQDLQKVDPTVKFIKRQGVQKPYVFHNGLVCYREADTLLPFVPVGLIEQVLVHTHSKSTGGHFGVDKTLAKVKEIGWWPNMHTDVEFWVKSCEGCQRFKVRNDSQRHPMKPITPTFVGEVWATDIAILPESMNGERYLLVIMEYLTKWVVAVPLKSFDTGSIVRVLLYEVVLKFGLPKRLLSDNGTNYISEAMNMVCSRLGISRSLTSVEHPQSDGLVERMNRTLKTSLSIVVGGNMRTWSQHLPFVVFAYNTARQASTKFSPFEVMFGRKAVLPLLPSVEIDDPKTYASKQWGEFLNEEIPIIHAKALENIKKAQEQQIKQYNKKAKSLIKFKVGDLVLRKNHKMMSFPKERWTGPWKVLSVNNKAGTAYKIYKVEDSKATSTVNVVDLRLFIKRGDDVVSTATIGA</sequence>
<evidence type="ECO:0000259" key="13">
    <source>
        <dbReference type="PROSITE" id="PS50994"/>
    </source>
</evidence>
<dbReference type="InterPro" id="IPR021109">
    <property type="entry name" value="Peptidase_aspartic_dom_sf"/>
</dbReference>
<dbReference type="CDD" id="cd09274">
    <property type="entry name" value="RNase_HI_RT_Ty3"/>
    <property type="match status" value="1"/>
</dbReference>
<evidence type="ECO:0000256" key="6">
    <source>
        <dbReference type="ARBA" id="ARBA00022759"/>
    </source>
</evidence>
<dbReference type="SUPFAM" id="SSF56672">
    <property type="entry name" value="DNA/RNA polymerases"/>
    <property type="match status" value="1"/>
</dbReference>
<evidence type="ECO:0000313" key="15">
    <source>
        <dbReference type="Proteomes" id="UP000054107"/>
    </source>
</evidence>
<dbReference type="GO" id="GO:0005634">
    <property type="term" value="C:nucleus"/>
    <property type="evidence" value="ECO:0007669"/>
    <property type="project" value="UniProtKB-ARBA"/>
</dbReference>
<dbReference type="STRING" id="35722.A0A0B7NNR4"/>
<keyword evidence="9" id="KW-0862">Zinc</keyword>
<reference evidence="14 15" key="1">
    <citation type="submission" date="2014-09" db="EMBL/GenBank/DDBJ databases">
        <authorList>
            <person name="Ellenberger Sabrina"/>
        </authorList>
    </citation>
    <scope>NUCLEOTIDE SEQUENCE [LARGE SCALE GENOMIC DNA]</scope>
    <source>
        <strain evidence="14 15">CBS 412.66</strain>
    </source>
</reference>
<feature type="domain" description="Integrase catalytic" evidence="13">
    <location>
        <begin position="1311"/>
        <end position="1472"/>
    </location>
</feature>
<dbReference type="EMBL" id="LN734001">
    <property type="protein sequence ID" value="CEP19037.1"/>
    <property type="molecule type" value="Genomic_DNA"/>
</dbReference>
<evidence type="ECO:0000256" key="8">
    <source>
        <dbReference type="ARBA" id="ARBA00022918"/>
    </source>
</evidence>
<dbReference type="InterPro" id="IPR001878">
    <property type="entry name" value="Znf_CCHC"/>
</dbReference>
<dbReference type="InterPro" id="IPR001584">
    <property type="entry name" value="Integrase_cat-core"/>
</dbReference>
<evidence type="ECO:0000259" key="12">
    <source>
        <dbReference type="PROSITE" id="PS50878"/>
    </source>
</evidence>
<evidence type="ECO:0000256" key="4">
    <source>
        <dbReference type="ARBA" id="ARBA00022722"/>
    </source>
</evidence>
<evidence type="ECO:0000256" key="9">
    <source>
        <dbReference type="PROSITE-ProRule" id="PRU00047"/>
    </source>
</evidence>
<dbReference type="InterPro" id="IPR041373">
    <property type="entry name" value="RT_RNaseH"/>
</dbReference>
<keyword evidence="7" id="KW-0378">Hydrolase</keyword>
<dbReference type="SUPFAM" id="SSF50630">
    <property type="entry name" value="Acid proteases"/>
    <property type="match status" value="1"/>
</dbReference>
<feature type="domain" description="CCHC-type" evidence="11">
    <location>
        <begin position="534"/>
        <end position="549"/>
    </location>
</feature>
<evidence type="ECO:0000256" key="5">
    <source>
        <dbReference type="ARBA" id="ARBA00022750"/>
    </source>
</evidence>
<keyword evidence="3" id="KW-0548">Nucleotidyltransferase</keyword>